<gene>
    <name evidence="1" type="ORF">G6042_09225</name>
</gene>
<evidence type="ECO:0000313" key="2">
    <source>
        <dbReference type="Proteomes" id="UP000767947"/>
    </source>
</evidence>
<dbReference type="EMBL" id="JAAMPT010000207">
    <property type="protein sequence ID" value="NMH25448.1"/>
    <property type="molecule type" value="Genomic_DNA"/>
</dbReference>
<name>A0ABX1QWG6_9FLAO</name>
<dbReference type="Proteomes" id="UP000767947">
    <property type="component" value="Unassembled WGS sequence"/>
</dbReference>
<accession>A0ABX1QWG6</accession>
<reference evidence="1 2" key="1">
    <citation type="submission" date="2020-02" db="EMBL/GenBank/DDBJ databases">
        <title>Flavobacterium sp. genome.</title>
        <authorList>
            <person name="Jung H.S."/>
            <person name="Baek J.H."/>
            <person name="Jeon C.O."/>
        </authorList>
    </citation>
    <scope>NUCLEOTIDE SEQUENCE [LARGE SCALE GENOMIC DNA]</scope>
    <source>
        <strain evidence="1 2">SE-s27</strain>
    </source>
</reference>
<dbReference type="RefSeq" id="WP_169524149.1">
    <property type="nucleotide sequence ID" value="NZ_JAAMPT010000207.1"/>
</dbReference>
<proteinExistence type="predicted"/>
<organism evidence="1 2">
    <name type="scientific">Flavobacterium solisilvae</name>
    <dbReference type="NCBI Taxonomy" id="1852019"/>
    <lineage>
        <taxon>Bacteria</taxon>
        <taxon>Pseudomonadati</taxon>
        <taxon>Bacteroidota</taxon>
        <taxon>Flavobacteriia</taxon>
        <taxon>Flavobacteriales</taxon>
        <taxon>Flavobacteriaceae</taxon>
        <taxon>Flavobacterium</taxon>
    </lineage>
</organism>
<keyword evidence="2" id="KW-1185">Reference proteome</keyword>
<comment type="caution">
    <text evidence="1">The sequence shown here is derived from an EMBL/GenBank/DDBJ whole genome shotgun (WGS) entry which is preliminary data.</text>
</comment>
<protein>
    <submittedName>
        <fullName evidence="1">Uncharacterized protein</fullName>
    </submittedName>
</protein>
<sequence length="69" mass="7917">MDTIKMDRSVAAKLTFEEADDHVTFYNDKSPLERLNFACDIINSIFNSTPEQKVDRTIISARKHAESIQ</sequence>
<evidence type="ECO:0000313" key="1">
    <source>
        <dbReference type="EMBL" id="NMH25448.1"/>
    </source>
</evidence>